<dbReference type="AlphaFoldDB" id="A0A0A0KXG8"/>
<dbReference type="EMBL" id="CM002925">
    <property type="protein sequence ID" value="KGN54350.1"/>
    <property type="molecule type" value="Genomic_DNA"/>
</dbReference>
<dbReference type="Gramene" id="KGN54350">
    <property type="protein sequence ID" value="KGN54350"/>
    <property type="gene ID" value="Csa_4G307920"/>
</dbReference>
<reference evidence="1 2" key="1">
    <citation type="journal article" date="2009" name="Nat. Genet.">
        <title>The genome of the cucumber, Cucumis sativus L.</title>
        <authorList>
            <person name="Huang S."/>
            <person name="Li R."/>
            <person name="Zhang Z."/>
            <person name="Li L."/>
            <person name="Gu X."/>
            <person name="Fan W."/>
            <person name="Lucas W.J."/>
            <person name="Wang X."/>
            <person name="Xie B."/>
            <person name="Ni P."/>
            <person name="Ren Y."/>
            <person name="Zhu H."/>
            <person name="Li J."/>
            <person name="Lin K."/>
            <person name="Jin W."/>
            <person name="Fei Z."/>
            <person name="Li G."/>
            <person name="Staub J."/>
            <person name="Kilian A."/>
            <person name="van der Vossen E.A."/>
            <person name="Wu Y."/>
            <person name="Guo J."/>
            <person name="He J."/>
            <person name="Jia Z."/>
            <person name="Ren Y."/>
            <person name="Tian G."/>
            <person name="Lu Y."/>
            <person name="Ruan J."/>
            <person name="Qian W."/>
            <person name="Wang M."/>
            <person name="Huang Q."/>
            <person name="Li B."/>
            <person name="Xuan Z."/>
            <person name="Cao J."/>
            <person name="Asan"/>
            <person name="Wu Z."/>
            <person name="Zhang J."/>
            <person name="Cai Q."/>
            <person name="Bai Y."/>
            <person name="Zhao B."/>
            <person name="Han Y."/>
            <person name="Li Y."/>
            <person name="Li X."/>
            <person name="Wang S."/>
            <person name="Shi Q."/>
            <person name="Liu S."/>
            <person name="Cho W.K."/>
            <person name="Kim J.Y."/>
            <person name="Xu Y."/>
            <person name="Heller-Uszynska K."/>
            <person name="Miao H."/>
            <person name="Cheng Z."/>
            <person name="Zhang S."/>
            <person name="Wu J."/>
            <person name="Yang Y."/>
            <person name="Kang H."/>
            <person name="Li M."/>
            <person name="Liang H."/>
            <person name="Ren X."/>
            <person name="Shi Z."/>
            <person name="Wen M."/>
            <person name="Jian M."/>
            <person name="Yang H."/>
            <person name="Zhang G."/>
            <person name="Yang Z."/>
            <person name="Chen R."/>
            <person name="Liu S."/>
            <person name="Li J."/>
            <person name="Ma L."/>
            <person name="Liu H."/>
            <person name="Zhou Y."/>
            <person name="Zhao J."/>
            <person name="Fang X."/>
            <person name="Li G."/>
            <person name="Fang L."/>
            <person name="Li Y."/>
            <person name="Liu D."/>
            <person name="Zheng H."/>
            <person name="Zhang Y."/>
            <person name="Qin N."/>
            <person name="Li Z."/>
            <person name="Yang G."/>
            <person name="Yang S."/>
            <person name="Bolund L."/>
            <person name="Kristiansen K."/>
            <person name="Zheng H."/>
            <person name="Li S."/>
            <person name="Zhang X."/>
            <person name="Yang H."/>
            <person name="Wang J."/>
            <person name="Sun R."/>
            <person name="Zhang B."/>
            <person name="Jiang S."/>
            <person name="Wang J."/>
            <person name="Du Y."/>
            <person name="Li S."/>
        </authorList>
    </citation>
    <scope>NUCLEOTIDE SEQUENCE [LARGE SCALE GENOMIC DNA]</scope>
    <source>
        <strain evidence="2">cv. 9930</strain>
    </source>
</reference>
<proteinExistence type="predicted"/>
<accession>A0A0A0KXG8</accession>
<evidence type="ECO:0000313" key="1">
    <source>
        <dbReference type="EMBL" id="KGN54350.1"/>
    </source>
</evidence>
<reference evidence="1 2" key="2">
    <citation type="journal article" date="2009" name="PLoS ONE">
        <title>An integrated genetic and cytogenetic map of the cucumber genome.</title>
        <authorList>
            <person name="Ren Y."/>
            <person name="Zhang Z."/>
            <person name="Liu J."/>
            <person name="Staub J.E."/>
            <person name="Han Y."/>
            <person name="Cheng Z."/>
            <person name="Li X."/>
            <person name="Lu J."/>
            <person name="Miao H."/>
            <person name="Kang H."/>
            <person name="Xie B."/>
            <person name="Gu X."/>
            <person name="Wang X."/>
            <person name="Du Y."/>
            <person name="Jin W."/>
            <person name="Huang S."/>
        </authorList>
    </citation>
    <scope>NUCLEOTIDE SEQUENCE [LARGE SCALE GENOMIC DNA]</scope>
    <source>
        <strain evidence="2">cv. 9930</strain>
    </source>
</reference>
<sequence>MEDLIFDYVKGDMIQYEFVYIQTINGFQCDFHSSSNLNYVAFFFDFPSQSFFHYASFSISDFPPFFFSLTSFFIPAVAGSYFRHGFILDCNCYLRIETPGVWDFALFQACAENWAVGEVQDFPCV</sequence>
<keyword evidence="2" id="KW-1185">Reference proteome</keyword>
<dbReference type="Proteomes" id="UP000029981">
    <property type="component" value="Chromosome 4"/>
</dbReference>
<name>A0A0A0KXG8_CUCSA</name>
<gene>
    <name evidence="1" type="ORF">Csa_4G307920</name>
</gene>
<organism evidence="1 2">
    <name type="scientific">Cucumis sativus</name>
    <name type="common">Cucumber</name>
    <dbReference type="NCBI Taxonomy" id="3659"/>
    <lineage>
        <taxon>Eukaryota</taxon>
        <taxon>Viridiplantae</taxon>
        <taxon>Streptophyta</taxon>
        <taxon>Embryophyta</taxon>
        <taxon>Tracheophyta</taxon>
        <taxon>Spermatophyta</taxon>
        <taxon>Magnoliopsida</taxon>
        <taxon>eudicotyledons</taxon>
        <taxon>Gunneridae</taxon>
        <taxon>Pentapetalae</taxon>
        <taxon>rosids</taxon>
        <taxon>fabids</taxon>
        <taxon>Cucurbitales</taxon>
        <taxon>Cucurbitaceae</taxon>
        <taxon>Benincaseae</taxon>
        <taxon>Cucumis</taxon>
    </lineage>
</organism>
<reference evidence="1 2" key="4">
    <citation type="journal article" date="2011" name="BMC Genomics">
        <title>RNA-Seq improves annotation of protein-coding genes in the cucumber genome.</title>
        <authorList>
            <person name="Li Z."/>
            <person name="Zhang Z."/>
            <person name="Yan P."/>
            <person name="Huang S."/>
            <person name="Fei Z."/>
            <person name="Lin K."/>
        </authorList>
    </citation>
    <scope>NUCLEOTIDE SEQUENCE [LARGE SCALE GENOMIC DNA]</scope>
    <source>
        <strain evidence="2">cv. 9930</strain>
    </source>
</reference>
<evidence type="ECO:0000313" key="2">
    <source>
        <dbReference type="Proteomes" id="UP000029981"/>
    </source>
</evidence>
<protein>
    <submittedName>
        <fullName evidence="1">Uncharacterized protein</fullName>
    </submittedName>
</protein>
<reference evidence="1 2" key="3">
    <citation type="journal article" date="2010" name="BMC Genomics">
        <title>Transcriptome sequencing and comparative analysis of cucumber flowers with different sex types.</title>
        <authorList>
            <person name="Guo S."/>
            <person name="Zheng Y."/>
            <person name="Joung J.G."/>
            <person name="Liu S."/>
            <person name="Zhang Z."/>
            <person name="Crasta O.R."/>
            <person name="Sobral B.W."/>
            <person name="Xu Y."/>
            <person name="Huang S."/>
            <person name="Fei Z."/>
        </authorList>
    </citation>
    <scope>NUCLEOTIDE SEQUENCE [LARGE SCALE GENOMIC DNA]</scope>
    <source>
        <strain evidence="2">cv. 9930</strain>
    </source>
</reference>